<accession>A0A2P6NXV6</accession>
<name>A0A2P6NXV6_9EUKA</name>
<sequence>MEELFIPPEIWMAILYISTPDLSVACFLHHSRRPSRKGKRSSHEVLEAAKGSSRSNPVLWIDRHLAWNPSLIGTCLISSLRQQLLSGQKKTIAACLQCEEFDKVIERFSQEPSTLINRIACHGLL</sequence>
<organism evidence="1 2">
    <name type="scientific">Planoprotostelium fungivorum</name>
    <dbReference type="NCBI Taxonomy" id="1890364"/>
    <lineage>
        <taxon>Eukaryota</taxon>
        <taxon>Amoebozoa</taxon>
        <taxon>Evosea</taxon>
        <taxon>Variosea</taxon>
        <taxon>Cavosteliida</taxon>
        <taxon>Cavosteliaceae</taxon>
        <taxon>Planoprotostelium</taxon>
    </lineage>
</organism>
<dbReference type="EMBL" id="MDYQ01000007">
    <property type="protein sequence ID" value="PRP88779.1"/>
    <property type="molecule type" value="Genomic_DNA"/>
</dbReference>
<evidence type="ECO:0000313" key="1">
    <source>
        <dbReference type="EMBL" id="PRP88779.1"/>
    </source>
</evidence>
<dbReference type="Proteomes" id="UP000241769">
    <property type="component" value="Unassembled WGS sequence"/>
</dbReference>
<dbReference type="InParanoid" id="A0A2P6NXV6"/>
<keyword evidence="2" id="KW-1185">Reference proteome</keyword>
<gene>
    <name evidence="1" type="ORF">PROFUN_00247</name>
</gene>
<protein>
    <submittedName>
        <fullName evidence="1">Uncharacterized protein</fullName>
    </submittedName>
</protein>
<proteinExistence type="predicted"/>
<dbReference type="AlphaFoldDB" id="A0A2P6NXV6"/>
<evidence type="ECO:0000313" key="2">
    <source>
        <dbReference type="Proteomes" id="UP000241769"/>
    </source>
</evidence>
<reference evidence="1 2" key="1">
    <citation type="journal article" date="2018" name="Genome Biol. Evol.">
        <title>Multiple Roots of Fruiting Body Formation in Amoebozoa.</title>
        <authorList>
            <person name="Hillmann F."/>
            <person name="Forbes G."/>
            <person name="Novohradska S."/>
            <person name="Ferling I."/>
            <person name="Riege K."/>
            <person name="Groth M."/>
            <person name="Westermann M."/>
            <person name="Marz M."/>
            <person name="Spaller T."/>
            <person name="Winckler T."/>
            <person name="Schaap P."/>
            <person name="Glockner G."/>
        </authorList>
    </citation>
    <scope>NUCLEOTIDE SEQUENCE [LARGE SCALE GENOMIC DNA]</scope>
    <source>
        <strain evidence="1 2">Jena</strain>
    </source>
</reference>
<comment type="caution">
    <text evidence="1">The sequence shown here is derived from an EMBL/GenBank/DDBJ whole genome shotgun (WGS) entry which is preliminary data.</text>
</comment>